<proteinExistence type="predicted"/>
<dbReference type="InterPro" id="IPR050909">
    <property type="entry name" value="Bact_Autotransporter_VF"/>
</dbReference>
<dbReference type="PANTHER" id="PTHR12338">
    <property type="entry name" value="AUTOTRANSPORTER"/>
    <property type="match status" value="1"/>
</dbReference>
<feature type="compositionally biased region" description="Low complexity" evidence="4">
    <location>
        <begin position="792"/>
        <end position="812"/>
    </location>
</feature>
<evidence type="ECO:0000313" key="8">
    <source>
        <dbReference type="Proteomes" id="UP001223720"/>
    </source>
</evidence>
<organism evidence="7 8">
    <name type="scientific">Methylorubrum extorquens</name>
    <name type="common">Methylobacterium dichloromethanicum</name>
    <name type="synonym">Methylobacterium extorquens</name>
    <dbReference type="NCBI Taxonomy" id="408"/>
    <lineage>
        <taxon>Bacteria</taxon>
        <taxon>Pseudomonadati</taxon>
        <taxon>Pseudomonadota</taxon>
        <taxon>Alphaproteobacteria</taxon>
        <taxon>Hyphomicrobiales</taxon>
        <taxon>Methylobacteriaceae</taxon>
        <taxon>Methylorubrum</taxon>
    </lineage>
</organism>
<dbReference type="EMBL" id="CP073633">
    <property type="protein sequence ID" value="WHQ68594.1"/>
    <property type="molecule type" value="Genomic_DNA"/>
</dbReference>
<name>A0AAX3WF89_METEX</name>
<gene>
    <name evidence="7" type="ORF">KEC54_19750</name>
</gene>
<evidence type="ECO:0000259" key="6">
    <source>
        <dbReference type="SMART" id="SM00912"/>
    </source>
</evidence>
<evidence type="ECO:0000313" key="7">
    <source>
        <dbReference type="EMBL" id="WHQ68594.1"/>
    </source>
</evidence>
<feature type="chain" id="PRO_5043556396" evidence="5">
    <location>
        <begin position="27"/>
        <end position="1167"/>
    </location>
</feature>
<accession>A0AAX3WF89</accession>
<dbReference type="InterPro" id="IPR012334">
    <property type="entry name" value="Pectin_lyas_fold"/>
</dbReference>
<evidence type="ECO:0000256" key="5">
    <source>
        <dbReference type="SAM" id="SignalP"/>
    </source>
</evidence>
<dbReference type="Pfam" id="PF05860">
    <property type="entry name" value="TPS"/>
    <property type="match status" value="1"/>
</dbReference>
<evidence type="ECO:0000256" key="4">
    <source>
        <dbReference type="SAM" id="MobiDB-lite"/>
    </source>
</evidence>
<dbReference type="Proteomes" id="UP001223720">
    <property type="component" value="Chromosome"/>
</dbReference>
<dbReference type="AlphaFoldDB" id="A0AAX3WF89"/>
<reference evidence="7" key="1">
    <citation type="journal article" date="2022" name="Biotechnol. Bioprocess Eng.">
        <title>Pan-genome Analysis Reveals Comparative Genomic Features of Central Metabolic Pathways in Methylorubrum extorquens.</title>
        <authorList>
            <person name="Lee G.M."/>
            <person name="Scott-Nevros Z.K."/>
            <person name="Lee S.-M."/>
            <person name="Kim D."/>
        </authorList>
    </citation>
    <scope>NUCLEOTIDE SEQUENCE</scope>
    <source>
        <strain evidence="7">ATCC 55366</strain>
    </source>
</reference>
<evidence type="ECO:0000256" key="1">
    <source>
        <dbReference type="ARBA" id="ARBA00004613"/>
    </source>
</evidence>
<feature type="domain" description="Filamentous haemagglutinin FhaB/tRNA nuclease CdiA-like TPS" evidence="6">
    <location>
        <begin position="26"/>
        <end position="139"/>
    </location>
</feature>
<feature type="region of interest" description="Disordered" evidence="4">
    <location>
        <begin position="790"/>
        <end position="812"/>
    </location>
</feature>
<evidence type="ECO:0000256" key="3">
    <source>
        <dbReference type="ARBA" id="ARBA00022729"/>
    </source>
</evidence>
<dbReference type="GO" id="GO:0005576">
    <property type="term" value="C:extracellular region"/>
    <property type="evidence" value="ECO:0007669"/>
    <property type="project" value="UniProtKB-SubCell"/>
</dbReference>
<dbReference type="InterPro" id="IPR008638">
    <property type="entry name" value="FhaB/CdiA-like_TPS"/>
</dbReference>
<dbReference type="Pfam" id="PF07581">
    <property type="entry name" value="Glug"/>
    <property type="match status" value="1"/>
</dbReference>
<protein>
    <submittedName>
        <fullName evidence="7">Filamentous hemagglutinin N-terminal domain-containing protein</fullName>
    </submittedName>
</protein>
<dbReference type="PANTHER" id="PTHR12338:SF8">
    <property type="entry name" value="HEME_HEMOPEXIN-BINDING PROTEIN"/>
    <property type="match status" value="1"/>
</dbReference>
<comment type="subcellular location">
    <subcellularLocation>
        <location evidence="1">Secreted</location>
    </subcellularLocation>
</comment>
<dbReference type="Gene3D" id="2.160.20.10">
    <property type="entry name" value="Single-stranded right-handed beta-helix, Pectin lyase-like"/>
    <property type="match status" value="1"/>
</dbReference>
<dbReference type="InterPro" id="IPR011050">
    <property type="entry name" value="Pectin_lyase_fold/virulence"/>
</dbReference>
<dbReference type="InterPro" id="IPR011493">
    <property type="entry name" value="GLUG"/>
</dbReference>
<dbReference type="RefSeq" id="WP_283535197.1">
    <property type="nucleotide sequence ID" value="NZ_CP073633.1"/>
</dbReference>
<dbReference type="SUPFAM" id="SSF51126">
    <property type="entry name" value="Pectin lyase-like"/>
    <property type="match status" value="1"/>
</dbReference>
<keyword evidence="2" id="KW-0964">Secreted</keyword>
<feature type="region of interest" description="Disordered" evidence="4">
    <location>
        <begin position="959"/>
        <end position="979"/>
    </location>
</feature>
<evidence type="ECO:0000256" key="2">
    <source>
        <dbReference type="ARBA" id="ARBA00022525"/>
    </source>
</evidence>
<sequence>MNRTCKILLQALLAGTALTQPGLVRAGEMPIGATTVHGSVGIATPSAGQMTIQQTTPTAIVNWQGFSVGAGNRVDIVQPSASSALLNRVTGSAPSTIAGQVNANGQVYLVNPNGITITPTGVVNAGAFVASTLDISDHDFSNGRRVFRGQGQSASVSNQGTIAIRQGGYAALLGGQVDNSGVISVPMGRVGLGAGEQATLDLTGDGFLQVAVPSKGDGSDAALIRHSGRIIAKGGQVVMQAATAREMARNAINLSGLVEARSVGGRNGAIVLGGGEGGRVTVTGRLDASAQGGATRPGRRQDARQDARGGAITVTGHDIRLQGAALLADGQAGGGSIHVGGGYQGKGPLQRAGVTTVDAATTISADAGRIGNGGDVVVWSDISTAFAGRISARGGLEGGNGGQAEVSGKTVLAYSGITDLSAAKGAFGTLLLDPYNITISSGTDANQTGFAATGNDSVINAATLQTALRTANVTVTTGGAGSAGAQAGDITVAAPLTWGTGTGGANTTLTLSAFRSIVVSANLTVNGDGGLALNTNQGGTGGTLSFGPGASASFVGGGSQTLAIDGQPYILLRTAPQLAAALATPATAGGRFALATDADAAGLPAFNRPINSTPQGIDIPFTGTFEGLGHTINGLSIDTAGPFAGLFGITQGATIANINLTNVSVRGRFAGGGGSYVGGLVGRATDTTIRGVTVSGNVVNASSADAVSLSSTGGLAGSLLGASNVQRSFATAAVTGGNGSSTTTGGLLGQNTGSVSQSYATGAVTAGRAGSGFNDTGGLIGQNNGGVSQSFATGTVTGGPSSASGPAGDPSSGSFTGGLIGFNGVSGVEQVYATGAVNGGDGPASNSYTGGLIGYSSSNFSQGYATGRVTGGSSSNSFTGGLVGYSSVATATASFWDTTTTGQPAAAGNVAALPGATGLTTAQFQSAGTFVTLASSQGWDFETVWAPPSEGFYPELYSLSPGRRQPPTRPTDNAERASELAGASVTPNIVSILPNFTTAALGLGDTLDLGGGGPTLGVAPGSGEGGSGTRAGATRTLASIQAASNALEGRLAACDKGSSTESRNLKNCYSDALDGFADTLDIQVQQLPPAFRGLPAVIRQAARQVKAARTVAEARAAVRVAVVAVRKAIALLRADEPAVARIQSRQGNAIASALRMVDNRLSRATGL</sequence>
<feature type="signal peptide" evidence="5">
    <location>
        <begin position="1"/>
        <end position="26"/>
    </location>
</feature>
<dbReference type="SMART" id="SM00912">
    <property type="entry name" value="Haemagg_act"/>
    <property type="match status" value="1"/>
</dbReference>
<dbReference type="Gene3D" id="2.160.20.110">
    <property type="match status" value="2"/>
</dbReference>
<keyword evidence="3 5" id="KW-0732">Signal</keyword>
<dbReference type="NCBIfam" id="TIGR01901">
    <property type="entry name" value="adhes_NPXG"/>
    <property type="match status" value="1"/>
</dbReference>